<organism evidence="3 4">
    <name type="scientific">Eiseniibacteriota bacterium</name>
    <dbReference type="NCBI Taxonomy" id="2212470"/>
    <lineage>
        <taxon>Bacteria</taxon>
        <taxon>Candidatus Eiseniibacteriota</taxon>
    </lineage>
</organism>
<dbReference type="Proteomes" id="UP000547674">
    <property type="component" value="Unassembled WGS sequence"/>
</dbReference>
<evidence type="ECO:0000259" key="2">
    <source>
        <dbReference type="Pfam" id="PF08669"/>
    </source>
</evidence>
<dbReference type="InterPro" id="IPR027266">
    <property type="entry name" value="TrmE/GcvT-like"/>
</dbReference>
<dbReference type="Pfam" id="PF08669">
    <property type="entry name" value="GCV_T_C"/>
    <property type="match status" value="1"/>
</dbReference>
<keyword evidence="3" id="KW-0808">Transferase</keyword>
<dbReference type="SUPFAM" id="SSF101790">
    <property type="entry name" value="Aminomethyltransferase beta-barrel domain"/>
    <property type="match status" value="1"/>
</dbReference>
<evidence type="ECO:0000313" key="3">
    <source>
        <dbReference type="EMBL" id="NNF05785.1"/>
    </source>
</evidence>
<dbReference type="InterPro" id="IPR029043">
    <property type="entry name" value="GcvT/YgfZ_C"/>
</dbReference>
<dbReference type="Gene3D" id="3.30.1360.120">
    <property type="entry name" value="Probable tRNA modification gtpase trme, domain 1"/>
    <property type="match status" value="1"/>
</dbReference>
<protein>
    <submittedName>
        <fullName evidence="3">Aminomethyl transferase family protein</fullName>
    </submittedName>
</protein>
<dbReference type="PANTHER" id="PTHR43757">
    <property type="entry name" value="AMINOMETHYLTRANSFERASE"/>
    <property type="match status" value="1"/>
</dbReference>
<dbReference type="AlphaFoldDB" id="A0A7Y2E6W3"/>
<evidence type="ECO:0000313" key="4">
    <source>
        <dbReference type="Proteomes" id="UP000547674"/>
    </source>
</evidence>
<dbReference type="InterPro" id="IPR006222">
    <property type="entry name" value="GCVT_N"/>
</dbReference>
<dbReference type="GO" id="GO:0016740">
    <property type="term" value="F:transferase activity"/>
    <property type="evidence" value="ECO:0007669"/>
    <property type="project" value="UniProtKB-KW"/>
</dbReference>
<name>A0A7Y2E6W3_UNCEI</name>
<sequence length="200" mass="22674">PNDRALDLWDALISAGGPYGLLPAGLDAYDMCRVEAGFIMNGVDYYSANHCLIESRKSTPYELALGWTVHLKRDAFNGQRALQKEKAEGPIRYFVGLVYDWEELETLFNHHQLPPELPRGAWRDPIPVYNERNQQVGQATSGSWSPLLKQNLALATVNKGYHEIGTKLRIEITVEYERKTVAATVTKKPFFDPERKRANV</sequence>
<proteinExistence type="predicted"/>
<dbReference type="InterPro" id="IPR028896">
    <property type="entry name" value="GcvT/YgfZ/DmdA"/>
</dbReference>
<gene>
    <name evidence="3" type="ORF">HKN21_03405</name>
</gene>
<dbReference type="InterPro" id="IPR013977">
    <property type="entry name" value="GcvT_C"/>
</dbReference>
<reference evidence="3 4" key="1">
    <citation type="submission" date="2020-03" db="EMBL/GenBank/DDBJ databases">
        <title>Metabolic flexibility allows generalist bacteria to become dominant in a frequently disturbed ecosystem.</title>
        <authorList>
            <person name="Chen Y.-J."/>
            <person name="Leung P.M."/>
            <person name="Bay S.K."/>
            <person name="Hugenholtz P."/>
            <person name="Kessler A.J."/>
            <person name="Shelley G."/>
            <person name="Waite D.W."/>
            <person name="Cook P.L."/>
            <person name="Greening C."/>
        </authorList>
    </citation>
    <scope>NUCLEOTIDE SEQUENCE [LARGE SCALE GENOMIC DNA]</scope>
    <source>
        <strain evidence="3">SS_bin_28</strain>
    </source>
</reference>
<evidence type="ECO:0000259" key="1">
    <source>
        <dbReference type="Pfam" id="PF01571"/>
    </source>
</evidence>
<dbReference type="SUPFAM" id="SSF103025">
    <property type="entry name" value="Folate-binding domain"/>
    <property type="match status" value="1"/>
</dbReference>
<dbReference type="PANTHER" id="PTHR43757:SF2">
    <property type="entry name" value="AMINOMETHYLTRANSFERASE, MITOCHONDRIAL"/>
    <property type="match status" value="1"/>
</dbReference>
<comment type="caution">
    <text evidence="3">The sequence shown here is derived from an EMBL/GenBank/DDBJ whole genome shotgun (WGS) entry which is preliminary data.</text>
</comment>
<dbReference type="EMBL" id="JABDJR010000127">
    <property type="protein sequence ID" value="NNF05785.1"/>
    <property type="molecule type" value="Genomic_DNA"/>
</dbReference>
<feature type="domain" description="GCVT N-terminal" evidence="1">
    <location>
        <begin position="1"/>
        <end position="72"/>
    </location>
</feature>
<feature type="non-terminal residue" evidence="3">
    <location>
        <position position="1"/>
    </location>
</feature>
<dbReference type="Pfam" id="PF01571">
    <property type="entry name" value="GCV_T"/>
    <property type="match status" value="1"/>
</dbReference>
<accession>A0A7Y2E6W3</accession>
<feature type="domain" description="Aminomethyltransferase C-terminal" evidence="2">
    <location>
        <begin position="126"/>
        <end position="192"/>
    </location>
</feature>